<dbReference type="InterPro" id="IPR043136">
    <property type="entry name" value="B30.2/SPRY_sf"/>
</dbReference>
<gene>
    <name evidence="3" type="ORF">AKO1_009771</name>
</gene>
<sequence length="262" mass="30769">MDHDDIEVVDNDGDEDWEDVDSEEEQDIERFLQKEKNRIKPNFDSTLKWHNSVIHAVQIIPTGYHSYRTQEKVRWTDCRTIVQFQVPSDQAQHNLLYFEITLTAVPARGLPIVGIGLSPFGYRDAMTGWYDGSIGYHSDDGFVFNNRSYESSDNLIAKFGLNDTVGLLWDLREGAVSFTWNGKPKRTFRNQNFKRLYQKKYYPCVTTNRNISFKVNFGEDPKNPFEWKEFRQYYLAFASFRNNLRRLATGQKYTDININVQN</sequence>
<dbReference type="InterPro" id="IPR044736">
    <property type="entry name" value="Gid1/RanBPM/SPLA_SPRY"/>
</dbReference>
<evidence type="ECO:0000259" key="2">
    <source>
        <dbReference type="PROSITE" id="PS50188"/>
    </source>
</evidence>
<dbReference type="Proteomes" id="UP001431209">
    <property type="component" value="Unassembled WGS sequence"/>
</dbReference>
<evidence type="ECO:0000313" key="3">
    <source>
        <dbReference type="EMBL" id="KAL0490958.1"/>
    </source>
</evidence>
<dbReference type="InterPro" id="IPR013320">
    <property type="entry name" value="ConA-like_dom_sf"/>
</dbReference>
<dbReference type="InterPro" id="IPR050618">
    <property type="entry name" value="Ubq-SigPath_Reg"/>
</dbReference>
<accession>A0AAW2ZPR0</accession>
<dbReference type="InterPro" id="IPR003877">
    <property type="entry name" value="SPRY_dom"/>
</dbReference>
<name>A0AAW2ZPR0_9EUKA</name>
<dbReference type="InterPro" id="IPR001870">
    <property type="entry name" value="B30.2/SPRY"/>
</dbReference>
<dbReference type="EMBL" id="JAOPGA020001738">
    <property type="protein sequence ID" value="KAL0490958.1"/>
    <property type="molecule type" value="Genomic_DNA"/>
</dbReference>
<dbReference type="AlphaFoldDB" id="A0AAW2ZPR0"/>
<dbReference type="SUPFAM" id="SSF49899">
    <property type="entry name" value="Concanavalin A-like lectins/glucanases"/>
    <property type="match status" value="1"/>
</dbReference>
<evidence type="ECO:0000256" key="1">
    <source>
        <dbReference type="SAM" id="MobiDB-lite"/>
    </source>
</evidence>
<keyword evidence="4" id="KW-1185">Reference proteome</keyword>
<organism evidence="3 4">
    <name type="scientific">Acrasis kona</name>
    <dbReference type="NCBI Taxonomy" id="1008807"/>
    <lineage>
        <taxon>Eukaryota</taxon>
        <taxon>Discoba</taxon>
        <taxon>Heterolobosea</taxon>
        <taxon>Tetramitia</taxon>
        <taxon>Eutetramitia</taxon>
        <taxon>Acrasidae</taxon>
        <taxon>Acrasis</taxon>
    </lineage>
</organism>
<dbReference type="Gene3D" id="2.60.120.920">
    <property type="match status" value="1"/>
</dbReference>
<dbReference type="Pfam" id="PF00622">
    <property type="entry name" value="SPRY"/>
    <property type="match status" value="1"/>
</dbReference>
<dbReference type="SMART" id="SM00449">
    <property type="entry name" value="SPRY"/>
    <property type="match status" value="1"/>
</dbReference>
<evidence type="ECO:0000313" key="4">
    <source>
        <dbReference type="Proteomes" id="UP001431209"/>
    </source>
</evidence>
<feature type="region of interest" description="Disordered" evidence="1">
    <location>
        <begin position="1"/>
        <end position="22"/>
    </location>
</feature>
<dbReference type="CDD" id="cd12885">
    <property type="entry name" value="SPRY_RanBP_like"/>
    <property type="match status" value="1"/>
</dbReference>
<reference evidence="3 4" key="1">
    <citation type="submission" date="2024-03" db="EMBL/GenBank/DDBJ databases">
        <title>The Acrasis kona genome and developmental transcriptomes reveal deep origins of eukaryotic multicellular pathways.</title>
        <authorList>
            <person name="Sheikh S."/>
            <person name="Fu C.-J."/>
            <person name="Brown M.W."/>
            <person name="Baldauf S.L."/>
        </authorList>
    </citation>
    <scope>NUCLEOTIDE SEQUENCE [LARGE SCALE GENOMIC DNA]</scope>
    <source>
        <strain evidence="3 4">ATCC MYA-3509</strain>
    </source>
</reference>
<protein>
    <submittedName>
        <fullName evidence="3">SPRY domain-containing protein</fullName>
    </submittedName>
</protein>
<proteinExistence type="predicted"/>
<feature type="domain" description="B30.2/SPRY" evidence="2">
    <location>
        <begin position="24"/>
        <end position="222"/>
    </location>
</feature>
<dbReference type="PROSITE" id="PS50188">
    <property type="entry name" value="B302_SPRY"/>
    <property type="match status" value="1"/>
</dbReference>
<comment type="caution">
    <text evidence="3">The sequence shown here is derived from an EMBL/GenBank/DDBJ whole genome shotgun (WGS) entry which is preliminary data.</text>
</comment>
<dbReference type="PANTHER" id="PTHR12864">
    <property type="entry name" value="RAN BINDING PROTEIN 9-RELATED"/>
    <property type="match status" value="1"/>
</dbReference>